<dbReference type="GO" id="GO:0000976">
    <property type="term" value="F:transcription cis-regulatory region binding"/>
    <property type="evidence" value="ECO:0007669"/>
    <property type="project" value="TreeGrafter"/>
</dbReference>
<feature type="domain" description="HTH tetR-type" evidence="3">
    <location>
        <begin position="11"/>
        <end position="71"/>
    </location>
</feature>
<evidence type="ECO:0000256" key="2">
    <source>
        <dbReference type="PROSITE-ProRule" id="PRU00335"/>
    </source>
</evidence>
<evidence type="ECO:0000313" key="5">
    <source>
        <dbReference type="Proteomes" id="UP000319375"/>
    </source>
</evidence>
<dbReference type="AlphaFoldDB" id="A0A5C5RQ28"/>
<dbReference type="InterPro" id="IPR050109">
    <property type="entry name" value="HTH-type_TetR-like_transc_reg"/>
</dbReference>
<dbReference type="InterPro" id="IPR009057">
    <property type="entry name" value="Homeodomain-like_sf"/>
</dbReference>
<evidence type="ECO:0000256" key="1">
    <source>
        <dbReference type="ARBA" id="ARBA00023125"/>
    </source>
</evidence>
<dbReference type="GO" id="GO:0003700">
    <property type="term" value="F:DNA-binding transcription factor activity"/>
    <property type="evidence" value="ECO:0007669"/>
    <property type="project" value="TreeGrafter"/>
</dbReference>
<dbReference type="RefSeq" id="WP_006368933.1">
    <property type="nucleotide sequence ID" value="NZ_VIGX01000030.1"/>
</dbReference>
<name>A0A5C5RQ28_9ACTN</name>
<sequence length="202" mass="21348">MGEPFVTGGDLTARARIRNAALDLYAASGEDKVSMRAVAAEAGVAVGLVQHHFKTKEGLRQAVDQLIVDYHALAIADAAPDGGSAAQVAAARDLAVSRMLQSHPSVVNYMRRVLLDPSAPPDGLLARLTDLSRQQVIALRDAGVASTGQPVAEQTVKLMVRQLGRIFLQPMVDAMWTQLADAEHLSADQPALTVEAAVHLGS</sequence>
<organism evidence="4 5">
    <name type="scientific">Tsukamurella conjunctivitidis</name>
    <dbReference type="NCBI Taxonomy" id="2592068"/>
    <lineage>
        <taxon>Bacteria</taxon>
        <taxon>Bacillati</taxon>
        <taxon>Actinomycetota</taxon>
        <taxon>Actinomycetes</taxon>
        <taxon>Mycobacteriales</taxon>
        <taxon>Tsukamurellaceae</taxon>
        <taxon>Tsukamurella</taxon>
    </lineage>
</organism>
<keyword evidence="5" id="KW-1185">Reference proteome</keyword>
<reference evidence="4 5" key="1">
    <citation type="submission" date="2019-06" db="EMBL/GenBank/DDBJ databases">
        <title>Tsukamurella conjunctivitidis sp. nov., Tsukamurella assacharolytica sp. nov. and Tsukamurella sputae sp. nov. isolated from patients with conjunctivitis, bacteraemia (lymphoma) and respiratory infection (sputum) in Hong Kong.</title>
        <authorList>
            <person name="Teng J.L.L."/>
            <person name="Lee H.H."/>
            <person name="Fong J.Y.H."/>
            <person name="Fok K.M.N."/>
            <person name="Lau S.K.P."/>
            <person name="Woo P.C.Y."/>
        </authorList>
    </citation>
    <scope>NUCLEOTIDE SEQUENCE [LARGE SCALE GENOMIC DNA]</scope>
    <source>
        <strain evidence="4 5">HKU72</strain>
    </source>
</reference>
<accession>A0A5C5RQ28</accession>
<dbReference type="Gene3D" id="1.10.357.10">
    <property type="entry name" value="Tetracycline Repressor, domain 2"/>
    <property type="match status" value="1"/>
</dbReference>
<dbReference type="PANTHER" id="PTHR30055">
    <property type="entry name" value="HTH-TYPE TRANSCRIPTIONAL REGULATOR RUTR"/>
    <property type="match status" value="1"/>
</dbReference>
<comment type="caution">
    <text evidence="4">The sequence shown here is derived from an EMBL/GenBank/DDBJ whole genome shotgun (WGS) entry which is preliminary data.</text>
</comment>
<feature type="DNA-binding region" description="H-T-H motif" evidence="2">
    <location>
        <begin position="34"/>
        <end position="53"/>
    </location>
</feature>
<dbReference type="OrthoDB" id="3403733at2"/>
<gene>
    <name evidence="4" type="ORF">FK530_23570</name>
</gene>
<evidence type="ECO:0000259" key="3">
    <source>
        <dbReference type="PROSITE" id="PS50977"/>
    </source>
</evidence>
<keyword evidence="1 2" id="KW-0238">DNA-binding</keyword>
<dbReference type="SUPFAM" id="SSF46689">
    <property type="entry name" value="Homeodomain-like"/>
    <property type="match status" value="1"/>
</dbReference>
<dbReference type="PANTHER" id="PTHR30055:SF235">
    <property type="entry name" value="TRANSCRIPTIONAL REGULATORY PROTEIN"/>
    <property type="match status" value="1"/>
</dbReference>
<dbReference type="Pfam" id="PF00440">
    <property type="entry name" value="TetR_N"/>
    <property type="match status" value="1"/>
</dbReference>
<proteinExistence type="predicted"/>
<dbReference type="PROSITE" id="PS50977">
    <property type="entry name" value="HTH_TETR_2"/>
    <property type="match status" value="1"/>
</dbReference>
<dbReference type="PRINTS" id="PR00455">
    <property type="entry name" value="HTHTETR"/>
</dbReference>
<evidence type="ECO:0000313" key="4">
    <source>
        <dbReference type="EMBL" id="TWS24623.1"/>
    </source>
</evidence>
<dbReference type="EMBL" id="VIGX01000030">
    <property type="protein sequence ID" value="TWS24623.1"/>
    <property type="molecule type" value="Genomic_DNA"/>
</dbReference>
<dbReference type="Proteomes" id="UP000319375">
    <property type="component" value="Unassembled WGS sequence"/>
</dbReference>
<dbReference type="InterPro" id="IPR001647">
    <property type="entry name" value="HTH_TetR"/>
</dbReference>
<protein>
    <submittedName>
        <fullName evidence="4">TetR family transcriptional regulator</fullName>
    </submittedName>
</protein>